<reference evidence="2" key="1">
    <citation type="journal article" date="2019" name="Int. J. Syst. Evol. Microbiol.">
        <title>The Global Catalogue of Microorganisms (GCM) 10K type strain sequencing project: providing services to taxonomists for standard genome sequencing and annotation.</title>
        <authorList>
            <consortium name="The Broad Institute Genomics Platform"/>
            <consortium name="The Broad Institute Genome Sequencing Center for Infectious Disease"/>
            <person name="Wu L."/>
            <person name="Ma J."/>
        </authorList>
    </citation>
    <scope>NUCLEOTIDE SEQUENCE [LARGE SCALE GENOMIC DNA]</scope>
    <source>
        <strain evidence="2">JCM 17705</strain>
    </source>
</reference>
<dbReference type="Pfam" id="PF19459">
    <property type="entry name" value="DUF5996"/>
    <property type="match status" value="1"/>
</dbReference>
<gene>
    <name evidence="1" type="ORF">GCM10023149_24440</name>
</gene>
<dbReference type="RefSeq" id="WP_345211363.1">
    <property type="nucleotide sequence ID" value="NZ_BAABFT010000005.1"/>
</dbReference>
<evidence type="ECO:0000313" key="2">
    <source>
        <dbReference type="Proteomes" id="UP001500582"/>
    </source>
</evidence>
<sequence>MTNNNNNEWPVLSYKNGKETYETLQLWTQIVGKIKLEALPWVNHSWHITLHITPTGLTTQTIPYQNTYFQIDFDFVNHELRVSKSDGSVRQFSLKHISVADFYDKIFAILGEMGIHIVIKTMPSEVFGDVIPLDSDHKHVTYDENQAAAFHKALLNIQQVFMIYRSGFTGKSSPVHFFWGTFDLALAFFSGRKAPRHPGKLPHLPDKVLQDAFSHEVNDCGFWTGSEAFPEAAFYCYLYPEPAGYQTAKVSPAEAFYSLPMGEFILPYAAVQRAENPKAKLLDFLKSTYAIGSGLAKWDNGLWKQEE</sequence>
<accession>A0ABP8GGC8</accession>
<protein>
    <submittedName>
        <fullName evidence="1">DUF5996 family protein</fullName>
    </submittedName>
</protein>
<comment type="caution">
    <text evidence="1">The sequence shown here is derived from an EMBL/GenBank/DDBJ whole genome shotgun (WGS) entry which is preliminary data.</text>
</comment>
<organism evidence="1 2">
    <name type="scientific">Mucilaginibacter gynuensis</name>
    <dbReference type="NCBI Taxonomy" id="1302236"/>
    <lineage>
        <taxon>Bacteria</taxon>
        <taxon>Pseudomonadati</taxon>
        <taxon>Bacteroidota</taxon>
        <taxon>Sphingobacteriia</taxon>
        <taxon>Sphingobacteriales</taxon>
        <taxon>Sphingobacteriaceae</taxon>
        <taxon>Mucilaginibacter</taxon>
    </lineage>
</organism>
<dbReference type="EMBL" id="BAABFT010000005">
    <property type="protein sequence ID" value="GAA4323473.1"/>
    <property type="molecule type" value="Genomic_DNA"/>
</dbReference>
<evidence type="ECO:0000313" key="1">
    <source>
        <dbReference type="EMBL" id="GAA4323473.1"/>
    </source>
</evidence>
<keyword evidence="2" id="KW-1185">Reference proteome</keyword>
<dbReference type="InterPro" id="IPR046038">
    <property type="entry name" value="DUF5996"/>
</dbReference>
<dbReference type="Proteomes" id="UP001500582">
    <property type="component" value="Unassembled WGS sequence"/>
</dbReference>
<name>A0ABP8GGC8_9SPHI</name>
<proteinExistence type="predicted"/>